<feature type="region of interest" description="Disordered" evidence="1">
    <location>
        <begin position="24"/>
        <end position="308"/>
    </location>
</feature>
<feature type="region of interest" description="Disordered" evidence="1">
    <location>
        <begin position="370"/>
        <end position="443"/>
    </location>
</feature>
<comment type="caution">
    <text evidence="2">The sequence shown here is derived from an EMBL/GenBank/DDBJ whole genome shotgun (WGS) entry which is preliminary data.</text>
</comment>
<feature type="compositionally biased region" description="Basic and acidic residues" evidence="1">
    <location>
        <begin position="1061"/>
        <end position="1075"/>
    </location>
</feature>
<feature type="compositionally biased region" description="Low complexity" evidence="1">
    <location>
        <begin position="800"/>
        <end position="809"/>
    </location>
</feature>
<feature type="compositionally biased region" description="Low complexity" evidence="1">
    <location>
        <begin position="892"/>
        <end position="910"/>
    </location>
</feature>
<feature type="compositionally biased region" description="Basic and acidic residues" evidence="1">
    <location>
        <begin position="423"/>
        <end position="434"/>
    </location>
</feature>
<evidence type="ECO:0000313" key="3">
    <source>
        <dbReference type="Proteomes" id="UP000311382"/>
    </source>
</evidence>
<evidence type="ECO:0000313" key="2">
    <source>
        <dbReference type="EMBL" id="TNY23271.1"/>
    </source>
</evidence>
<protein>
    <recommendedName>
        <fullName evidence="4">Zinc-finger domain-containing protein</fullName>
    </recommendedName>
</protein>
<feature type="compositionally biased region" description="Low complexity" evidence="1">
    <location>
        <begin position="829"/>
        <end position="852"/>
    </location>
</feature>
<feature type="region of interest" description="Disordered" evidence="1">
    <location>
        <begin position="972"/>
        <end position="1000"/>
    </location>
</feature>
<feature type="region of interest" description="Disordered" evidence="1">
    <location>
        <begin position="800"/>
        <end position="918"/>
    </location>
</feature>
<feature type="region of interest" description="Disordered" evidence="1">
    <location>
        <begin position="480"/>
        <end position="725"/>
    </location>
</feature>
<feature type="compositionally biased region" description="Low complexity" evidence="1">
    <location>
        <begin position="256"/>
        <end position="268"/>
    </location>
</feature>
<feature type="compositionally biased region" description="Low complexity" evidence="1">
    <location>
        <begin position="61"/>
        <end position="78"/>
    </location>
</feature>
<dbReference type="Proteomes" id="UP000311382">
    <property type="component" value="Unassembled WGS sequence"/>
</dbReference>
<gene>
    <name evidence="2" type="ORF">DMC30DRAFT_389983</name>
</gene>
<feature type="region of interest" description="Disordered" evidence="1">
    <location>
        <begin position="1042"/>
        <end position="1079"/>
    </location>
</feature>
<dbReference type="OrthoDB" id="2529984at2759"/>
<proteinExistence type="predicted"/>
<feature type="compositionally biased region" description="Low complexity" evidence="1">
    <location>
        <begin position="112"/>
        <end position="127"/>
    </location>
</feature>
<dbReference type="STRING" id="5288.A0A5C5G5N0"/>
<organism evidence="2 3">
    <name type="scientific">Rhodotorula diobovata</name>
    <dbReference type="NCBI Taxonomy" id="5288"/>
    <lineage>
        <taxon>Eukaryota</taxon>
        <taxon>Fungi</taxon>
        <taxon>Dikarya</taxon>
        <taxon>Basidiomycota</taxon>
        <taxon>Pucciniomycotina</taxon>
        <taxon>Microbotryomycetes</taxon>
        <taxon>Sporidiobolales</taxon>
        <taxon>Sporidiobolaceae</taxon>
        <taxon>Rhodotorula</taxon>
    </lineage>
</organism>
<evidence type="ECO:0008006" key="4">
    <source>
        <dbReference type="Google" id="ProtNLM"/>
    </source>
</evidence>
<dbReference type="AlphaFoldDB" id="A0A5C5G5N0"/>
<evidence type="ECO:0000256" key="1">
    <source>
        <dbReference type="SAM" id="MobiDB-lite"/>
    </source>
</evidence>
<feature type="compositionally biased region" description="Pro residues" evidence="1">
    <location>
        <begin position="566"/>
        <end position="578"/>
    </location>
</feature>
<dbReference type="EMBL" id="SOZI01000013">
    <property type="protein sequence ID" value="TNY23271.1"/>
    <property type="molecule type" value="Genomic_DNA"/>
</dbReference>
<feature type="compositionally biased region" description="Acidic residues" evidence="1">
    <location>
        <begin position="714"/>
        <end position="725"/>
    </location>
</feature>
<reference evidence="2 3" key="1">
    <citation type="submission" date="2019-03" db="EMBL/GenBank/DDBJ databases">
        <title>Rhodosporidium diobovatum UCD-FST 08-225 genome sequencing, assembly, and annotation.</title>
        <authorList>
            <person name="Fakankun I.U."/>
            <person name="Fristensky B."/>
            <person name="Levin D.B."/>
        </authorList>
    </citation>
    <scope>NUCLEOTIDE SEQUENCE [LARGE SCALE GENOMIC DNA]</scope>
    <source>
        <strain evidence="2 3">UCD-FST 08-225</strain>
    </source>
</reference>
<keyword evidence="3" id="KW-1185">Reference proteome</keyword>
<name>A0A5C5G5N0_9BASI</name>
<feature type="compositionally biased region" description="Basic and acidic residues" evidence="1">
    <location>
        <begin position="866"/>
        <end position="881"/>
    </location>
</feature>
<feature type="compositionally biased region" description="Pro residues" evidence="1">
    <location>
        <begin position="535"/>
        <end position="549"/>
    </location>
</feature>
<feature type="compositionally biased region" description="Polar residues" evidence="1">
    <location>
        <begin position="972"/>
        <end position="982"/>
    </location>
</feature>
<sequence length="1229" mass="125143">MQEGKKGKRASVRRRGLRVLVASLLPHGPARMSEPSLFDDLPFQLPPSTSQPLAPSPPPTTSAAAAAAAASPPATSRPPRTRSRPQPGVGAPPDPSPDSQQAPDQPPPAAPLPVALSARASSTMPTRRATRRRSHAATVQDQQEGEGEVTTGAPPGPSSAGQHAAASHEQQPSDKKARRGTRSNKLDSVTQPPAPPAASSGLKIVLRAPPRSAASPESFEPAPSTTTGTPIFVRDPSASSSAATSRAETPADRPTSSAASPPASAAPSLHDQPMHVDSPTVPSSGRKGQKKGPDGLNRSCHMHKSHKDPRRMTCINAPDCLTAWCHKCVVKHYLACTPNNAFEPSSLFLCPVCLDVCLCGSCKRKRSLSGRRSASADVADNDATFEPPAPRPKKKPRRTSTSSDVSTVVAPAAETGPGRRARPGREVRPAKADSDSSDDDASVSRLLTGAATTSAVAEGASGAVAMEDVKPVLETPAAVPAAPTAAPPAQPAYTLKVKPPRRRGSLDCAYDRANPFTFRPAPPSQPPAHIATPDPSGPAPAPVPAPAPAPSAAQSSRRQPKGGRPPRAPRIPRPPVAAPAPTLEHAHVHAHGSVFAPTPSTAPTVPAPTVPAPTYNSRPIVPTAAATRSRRTKRPSTAFDDYALDSATSSAAGLGDRYSPSFEPSQMVATAPPSRKGVRPGAASAASAGAPRGPKRKAPRRYSGLSSASSCDELSSDDDGSYDDLFDDAHAVPMVVEEQPLPVLAGLEKNLEDGAGSAGESLTFDEFGLALSLGTAETLRARPRVKWIEGPERRRRRTMAAAAVAAVAAGETETSDAPTPERDLPVQDSAKSASPSIPSLSLSAPSESATPLGAPGSRAVSEQPAEDVKGNLDASQHRTPDDQPPPYDSHFAPSAATRPPASAPAATATPGDDLRSRSPTDAKLAFALLDAVRAAVAPRDGSSSSGSSAASQGSSGGFGAAIDALFGTNHSSGGASLTSSPVKRSGAASPVPSRPTHTDVDLDAATAEAERRRASLAAAAEVDPVKAFKPLAQDRADAQFFGAPAASTAGPLVEEEDEEERHEGETPVTSRRDADESATTTAATAFVGFDDVFEFEIGSPVDDLWTPASAADSVGASARSVSTAPSSAFDDRVAAAAAAAAVGVDDGGPIPGSASATPAGDAAAGAPAAAQACVSPTRGLLADALAFGSGAGSAIEGMLPLPLPIPLGGAAHVWGFEVDEAPMEDVCAA</sequence>
<feature type="compositionally biased region" description="Low complexity" evidence="1">
    <location>
        <begin position="399"/>
        <end position="409"/>
    </location>
</feature>
<accession>A0A5C5G5N0</accession>
<feature type="compositionally biased region" description="Low complexity" evidence="1">
    <location>
        <begin position="236"/>
        <end position="248"/>
    </location>
</feature>
<feature type="compositionally biased region" description="Low complexity" evidence="1">
    <location>
        <begin position="701"/>
        <end position="713"/>
    </location>
</feature>
<feature type="compositionally biased region" description="Low complexity" evidence="1">
    <location>
        <begin position="679"/>
        <end position="692"/>
    </location>
</feature>